<organism evidence="2 3">
    <name type="scientific">Ascobolus immersus RN42</name>
    <dbReference type="NCBI Taxonomy" id="1160509"/>
    <lineage>
        <taxon>Eukaryota</taxon>
        <taxon>Fungi</taxon>
        <taxon>Dikarya</taxon>
        <taxon>Ascomycota</taxon>
        <taxon>Pezizomycotina</taxon>
        <taxon>Pezizomycetes</taxon>
        <taxon>Pezizales</taxon>
        <taxon>Ascobolaceae</taxon>
        <taxon>Ascobolus</taxon>
    </lineage>
</organism>
<dbReference type="EMBL" id="ML119903">
    <property type="protein sequence ID" value="RPA71731.1"/>
    <property type="molecule type" value="Genomic_DNA"/>
</dbReference>
<name>A0A3N4HHD5_ASCIM</name>
<evidence type="ECO:0000256" key="1">
    <source>
        <dbReference type="SAM" id="MobiDB-lite"/>
    </source>
</evidence>
<protein>
    <submittedName>
        <fullName evidence="2">Uncharacterized protein</fullName>
    </submittedName>
</protein>
<evidence type="ECO:0000313" key="2">
    <source>
        <dbReference type="EMBL" id="RPA71731.1"/>
    </source>
</evidence>
<feature type="compositionally biased region" description="Acidic residues" evidence="1">
    <location>
        <begin position="116"/>
        <end position="131"/>
    </location>
</feature>
<feature type="compositionally biased region" description="Acidic residues" evidence="1">
    <location>
        <begin position="88"/>
        <end position="109"/>
    </location>
</feature>
<keyword evidence="3" id="KW-1185">Reference proteome</keyword>
<dbReference type="Proteomes" id="UP000275078">
    <property type="component" value="Unassembled WGS sequence"/>
</dbReference>
<evidence type="ECO:0000313" key="3">
    <source>
        <dbReference type="Proteomes" id="UP000275078"/>
    </source>
</evidence>
<feature type="region of interest" description="Disordered" evidence="1">
    <location>
        <begin position="72"/>
        <end position="131"/>
    </location>
</feature>
<reference evidence="2 3" key="1">
    <citation type="journal article" date="2018" name="Nat. Ecol. Evol.">
        <title>Pezizomycetes genomes reveal the molecular basis of ectomycorrhizal truffle lifestyle.</title>
        <authorList>
            <person name="Murat C."/>
            <person name="Payen T."/>
            <person name="Noel B."/>
            <person name="Kuo A."/>
            <person name="Morin E."/>
            <person name="Chen J."/>
            <person name="Kohler A."/>
            <person name="Krizsan K."/>
            <person name="Balestrini R."/>
            <person name="Da Silva C."/>
            <person name="Montanini B."/>
            <person name="Hainaut M."/>
            <person name="Levati E."/>
            <person name="Barry K.W."/>
            <person name="Belfiori B."/>
            <person name="Cichocki N."/>
            <person name="Clum A."/>
            <person name="Dockter R.B."/>
            <person name="Fauchery L."/>
            <person name="Guy J."/>
            <person name="Iotti M."/>
            <person name="Le Tacon F."/>
            <person name="Lindquist E.A."/>
            <person name="Lipzen A."/>
            <person name="Malagnac F."/>
            <person name="Mello A."/>
            <person name="Molinier V."/>
            <person name="Miyauchi S."/>
            <person name="Poulain J."/>
            <person name="Riccioni C."/>
            <person name="Rubini A."/>
            <person name="Sitrit Y."/>
            <person name="Splivallo R."/>
            <person name="Traeger S."/>
            <person name="Wang M."/>
            <person name="Zifcakova L."/>
            <person name="Wipf D."/>
            <person name="Zambonelli A."/>
            <person name="Paolocci F."/>
            <person name="Nowrousian M."/>
            <person name="Ottonello S."/>
            <person name="Baldrian P."/>
            <person name="Spatafora J.W."/>
            <person name="Henrissat B."/>
            <person name="Nagy L.G."/>
            <person name="Aury J.M."/>
            <person name="Wincker P."/>
            <person name="Grigoriev I.V."/>
            <person name="Bonfante P."/>
            <person name="Martin F.M."/>
        </authorList>
    </citation>
    <scope>NUCLEOTIDE SEQUENCE [LARGE SCALE GENOMIC DNA]</scope>
    <source>
        <strain evidence="2 3">RN42</strain>
    </source>
</reference>
<sequence>MEELGPAISVPATKKINTWIKAPCEKTCDTEEIMKMDEKRDAAAALSDGSVDVSTNISTFASAIVFAVISVGSNGSTDPDISTPVDSDGSDSEPDDSDESDGPDSDDSADGSGTSDESESESESDVDEMEE</sequence>
<proteinExistence type="predicted"/>
<gene>
    <name evidence="2" type="ORF">BJ508DRAFT_335739</name>
</gene>
<dbReference type="AlphaFoldDB" id="A0A3N4HHD5"/>
<accession>A0A3N4HHD5</accession>